<sequence>MGDSQLSLIPHFSDGFRNSRVHSRCFSNLFAKVRALLIAEMIDKGEESMEEAFTQE</sequence>
<organism evidence="1 2">
    <name type="scientific">Brassica cretica</name>
    <name type="common">Mustard</name>
    <dbReference type="NCBI Taxonomy" id="69181"/>
    <lineage>
        <taxon>Eukaryota</taxon>
        <taxon>Viridiplantae</taxon>
        <taxon>Streptophyta</taxon>
        <taxon>Embryophyta</taxon>
        <taxon>Tracheophyta</taxon>
        <taxon>Spermatophyta</taxon>
        <taxon>Magnoliopsida</taxon>
        <taxon>eudicotyledons</taxon>
        <taxon>Gunneridae</taxon>
        <taxon>Pentapetalae</taxon>
        <taxon>rosids</taxon>
        <taxon>malvids</taxon>
        <taxon>Brassicales</taxon>
        <taxon>Brassicaceae</taxon>
        <taxon>Brassiceae</taxon>
        <taxon>Brassica</taxon>
    </lineage>
</organism>
<proteinExistence type="predicted"/>
<dbReference type="Proteomes" id="UP000266723">
    <property type="component" value="Unassembled WGS sequence"/>
</dbReference>
<name>A0ABQ7BVZ1_BRACR</name>
<evidence type="ECO:0000313" key="1">
    <source>
        <dbReference type="EMBL" id="KAF3543679.1"/>
    </source>
</evidence>
<accession>A0ABQ7BVZ1</accession>
<gene>
    <name evidence="1" type="ORF">DY000_02006941</name>
</gene>
<dbReference type="EMBL" id="QGKV02000832">
    <property type="protein sequence ID" value="KAF3543679.1"/>
    <property type="molecule type" value="Genomic_DNA"/>
</dbReference>
<comment type="caution">
    <text evidence="1">The sequence shown here is derived from an EMBL/GenBank/DDBJ whole genome shotgun (WGS) entry which is preliminary data.</text>
</comment>
<protein>
    <submittedName>
        <fullName evidence="1">Uncharacterized protein</fullName>
    </submittedName>
</protein>
<evidence type="ECO:0000313" key="2">
    <source>
        <dbReference type="Proteomes" id="UP000266723"/>
    </source>
</evidence>
<keyword evidence="2" id="KW-1185">Reference proteome</keyword>
<reference evidence="1 2" key="1">
    <citation type="journal article" date="2020" name="BMC Genomics">
        <title>Intraspecific diversification of the crop wild relative Brassica cretica Lam. using demographic model selection.</title>
        <authorList>
            <person name="Kioukis A."/>
            <person name="Michalopoulou V.A."/>
            <person name="Briers L."/>
            <person name="Pirintsos S."/>
            <person name="Studholme D.J."/>
            <person name="Pavlidis P."/>
            <person name="Sarris P.F."/>
        </authorList>
    </citation>
    <scope>NUCLEOTIDE SEQUENCE [LARGE SCALE GENOMIC DNA]</scope>
    <source>
        <strain evidence="2">cv. PFS-1207/04</strain>
    </source>
</reference>